<organism evidence="1">
    <name type="scientific">uncultured Propionibacteriaceae bacterium</name>
    <dbReference type="NCBI Taxonomy" id="257457"/>
    <lineage>
        <taxon>Bacteria</taxon>
        <taxon>Bacillati</taxon>
        <taxon>Actinomycetota</taxon>
        <taxon>Actinomycetes</taxon>
        <taxon>Propionibacteriales</taxon>
        <taxon>Propionibacteriaceae</taxon>
        <taxon>environmental samples</taxon>
    </lineage>
</organism>
<name>A0A6J4PED8_9ACTN</name>
<sequence length="61" mass="6612">MSAELHLCSACVERIKWHGVGNGERGYCGSGCPSDGLTITDRRLEKSILHLLGQRTRSAAI</sequence>
<evidence type="ECO:0000313" key="1">
    <source>
        <dbReference type="EMBL" id="CAA9412219.1"/>
    </source>
</evidence>
<accession>A0A6J4PED8</accession>
<gene>
    <name evidence="1" type="ORF">AVDCRST_MAG75-2828</name>
</gene>
<proteinExistence type="predicted"/>
<dbReference type="AlphaFoldDB" id="A0A6J4PED8"/>
<reference evidence="1" key="1">
    <citation type="submission" date="2020-02" db="EMBL/GenBank/DDBJ databases">
        <authorList>
            <person name="Meier V. D."/>
        </authorList>
    </citation>
    <scope>NUCLEOTIDE SEQUENCE</scope>
    <source>
        <strain evidence="1">AVDCRST_MAG75</strain>
    </source>
</reference>
<protein>
    <submittedName>
        <fullName evidence="1">Uncharacterized protein</fullName>
    </submittedName>
</protein>
<dbReference type="EMBL" id="CADCUO010000199">
    <property type="protein sequence ID" value="CAA9412219.1"/>
    <property type="molecule type" value="Genomic_DNA"/>
</dbReference>